<gene>
    <name evidence="7" type="ORF">LPJ64_003344</name>
</gene>
<protein>
    <recommendedName>
        <fullName evidence="6">AAA+ ATPase domain-containing protein</fullName>
    </recommendedName>
</protein>
<dbReference type="Pfam" id="PF00004">
    <property type="entry name" value="AAA"/>
    <property type="match status" value="1"/>
</dbReference>
<name>A0A9W7XLX4_9FUNG</name>
<evidence type="ECO:0000256" key="5">
    <source>
        <dbReference type="RuleBase" id="RU003651"/>
    </source>
</evidence>
<feature type="domain" description="AAA+ ATPase" evidence="6">
    <location>
        <begin position="190"/>
        <end position="324"/>
    </location>
</feature>
<dbReference type="SUPFAM" id="SSF52540">
    <property type="entry name" value="P-loop containing nucleoside triphosphate hydrolases"/>
    <property type="match status" value="1"/>
</dbReference>
<dbReference type="PANTHER" id="PTHR23077:SF27">
    <property type="entry name" value="ATPASE FAMILY GENE 2 PROTEIN HOMOLOG A"/>
    <property type="match status" value="1"/>
</dbReference>
<dbReference type="InterPro" id="IPR003960">
    <property type="entry name" value="ATPase_AAA_CS"/>
</dbReference>
<dbReference type="InterPro" id="IPR003593">
    <property type="entry name" value="AAA+_ATPase"/>
</dbReference>
<comment type="similarity">
    <text evidence="5">Belongs to the AAA ATPase family.</text>
</comment>
<dbReference type="InterPro" id="IPR003959">
    <property type="entry name" value="ATPase_AAA_core"/>
</dbReference>
<evidence type="ECO:0000256" key="4">
    <source>
        <dbReference type="ARBA" id="ARBA00022840"/>
    </source>
</evidence>
<dbReference type="SMART" id="SM00382">
    <property type="entry name" value="AAA"/>
    <property type="match status" value="1"/>
</dbReference>
<dbReference type="InterPro" id="IPR050168">
    <property type="entry name" value="AAA_ATPase_domain"/>
</dbReference>
<dbReference type="InterPro" id="IPR027417">
    <property type="entry name" value="P-loop_NTPase"/>
</dbReference>
<dbReference type="Gene3D" id="1.10.8.60">
    <property type="match status" value="1"/>
</dbReference>
<sequence length="396" mass="43774">MATGGQHTGLKQLLTRLPAGKPVLVWIMDIELYRGLYGRVVEEFLYRVRDMPLCIVAMTTRNPEKVGVSLRSLCDDHLIISGFGTGAERIRLIQWFAQADLSHRNIEDVALRTQGKTAAEIFSAVTETINRIGKCNNKQMLSGRSKKLGMANLVYWDDIGGLDTTIEELKENIVWPILHRERFKRLGITPPRGVLLYGPPGTGKTMLARAAATEISASFISVAIPDLIKGEVGESEKALASIFDTAKRSPSIVFLDEIEAIFGSRDQAGEVGKKLISQLFLEMDNIPDDSHLVILAATNAPDLMDKSILRAGRLDKRIYVPRPSYASRVDILQRITKHLDIEDREALLPVLAEMEMSGAEIKSLVRSACYSAIQRGSKVLIQSDFGSAAKTLHTSF</sequence>
<reference evidence="7" key="1">
    <citation type="submission" date="2022-07" db="EMBL/GenBank/DDBJ databases">
        <title>Phylogenomic reconstructions and comparative analyses of Kickxellomycotina fungi.</title>
        <authorList>
            <person name="Reynolds N.K."/>
            <person name="Stajich J.E."/>
            <person name="Barry K."/>
            <person name="Grigoriev I.V."/>
            <person name="Crous P."/>
            <person name="Smith M.E."/>
        </authorList>
    </citation>
    <scope>NUCLEOTIDE SEQUENCE</scope>
    <source>
        <strain evidence="7">NBRC 105413</strain>
    </source>
</reference>
<evidence type="ECO:0000313" key="7">
    <source>
        <dbReference type="EMBL" id="KAJ1645046.1"/>
    </source>
</evidence>
<dbReference type="Gene3D" id="3.40.50.300">
    <property type="entry name" value="P-loop containing nucleotide triphosphate hydrolases"/>
    <property type="match status" value="1"/>
</dbReference>
<dbReference type="GO" id="GO:0005524">
    <property type="term" value="F:ATP binding"/>
    <property type="evidence" value="ECO:0007669"/>
    <property type="project" value="UniProtKB-KW"/>
</dbReference>
<dbReference type="AlphaFoldDB" id="A0A9W7XLX4"/>
<keyword evidence="4 5" id="KW-0067">ATP-binding</keyword>
<dbReference type="GO" id="GO:0005737">
    <property type="term" value="C:cytoplasm"/>
    <property type="evidence" value="ECO:0007669"/>
    <property type="project" value="UniProtKB-SubCell"/>
</dbReference>
<dbReference type="GO" id="GO:0016887">
    <property type="term" value="F:ATP hydrolysis activity"/>
    <property type="evidence" value="ECO:0007669"/>
    <property type="project" value="InterPro"/>
</dbReference>
<dbReference type="PANTHER" id="PTHR23077">
    <property type="entry name" value="AAA-FAMILY ATPASE"/>
    <property type="match status" value="1"/>
</dbReference>
<dbReference type="EMBL" id="JANBOH010000127">
    <property type="protein sequence ID" value="KAJ1645046.1"/>
    <property type="molecule type" value="Genomic_DNA"/>
</dbReference>
<comment type="subcellular location">
    <subcellularLocation>
        <location evidence="1">Cytoplasm</location>
    </subcellularLocation>
</comment>
<evidence type="ECO:0000259" key="6">
    <source>
        <dbReference type="SMART" id="SM00382"/>
    </source>
</evidence>
<evidence type="ECO:0000256" key="2">
    <source>
        <dbReference type="ARBA" id="ARBA00022490"/>
    </source>
</evidence>
<keyword evidence="3 5" id="KW-0547">Nucleotide-binding</keyword>
<keyword evidence="8" id="KW-1185">Reference proteome</keyword>
<comment type="caution">
    <text evidence="7">The sequence shown here is derived from an EMBL/GenBank/DDBJ whole genome shotgun (WGS) entry which is preliminary data.</text>
</comment>
<dbReference type="Proteomes" id="UP001145021">
    <property type="component" value="Unassembled WGS sequence"/>
</dbReference>
<keyword evidence="2" id="KW-0963">Cytoplasm</keyword>
<evidence type="ECO:0000256" key="3">
    <source>
        <dbReference type="ARBA" id="ARBA00022741"/>
    </source>
</evidence>
<accession>A0A9W7XLX4</accession>
<dbReference type="FunFam" id="3.40.50.300:FF:001054">
    <property type="entry name" value="ATPase, AAA family, putative"/>
    <property type="match status" value="1"/>
</dbReference>
<proteinExistence type="inferred from homology"/>
<organism evidence="7 8">
    <name type="scientific">Coemansia asiatica</name>
    <dbReference type="NCBI Taxonomy" id="1052880"/>
    <lineage>
        <taxon>Eukaryota</taxon>
        <taxon>Fungi</taxon>
        <taxon>Fungi incertae sedis</taxon>
        <taxon>Zoopagomycota</taxon>
        <taxon>Kickxellomycotina</taxon>
        <taxon>Kickxellomycetes</taxon>
        <taxon>Kickxellales</taxon>
        <taxon>Kickxellaceae</taxon>
        <taxon>Coemansia</taxon>
    </lineage>
</organism>
<evidence type="ECO:0000313" key="8">
    <source>
        <dbReference type="Proteomes" id="UP001145021"/>
    </source>
</evidence>
<evidence type="ECO:0000256" key="1">
    <source>
        <dbReference type="ARBA" id="ARBA00004496"/>
    </source>
</evidence>
<dbReference type="PROSITE" id="PS00674">
    <property type="entry name" value="AAA"/>
    <property type="match status" value="1"/>
</dbReference>